<dbReference type="Proteomes" id="UP000826616">
    <property type="component" value="Chromosome"/>
</dbReference>
<evidence type="ECO:0000256" key="3">
    <source>
        <dbReference type="ARBA" id="ARBA00022801"/>
    </source>
</evidence>
<proteinExistence type="inferred from homology"/>
<comment type="similarity">
    <text evidence="4">Belongs to the HepT RNase toxin family.</text>
</comment>
<name>A0A1G8BZY7_ANETH</name>
<protein>
    <submittedName>
        <fullName evidence="5">DUF86 domain-containing protein</fullName>
    </submittedName>
    <submittedName>
        <fullName evidence="6">Uncharacterized conserved protein YutE, UPF0331/DUF86 family</fullName>
    </submittedName>
</protein>
<dbReference type="EMBL" id="FNDE01000022">
    <property type="protein sequence ID" value="SDH38270.1"/>
    <property type="molecule type" value="Genomic_DNA"/>
</dbReference>
<dbReference type="InterPro" id="IPR052379">
    <property type="entry name" value="Type_VII_TA_RNase"/>
</dbReference>
<keyword evidence="3" id="KW-0378">Hydrolase</keyword>
<dbReference type="AlphaFoldDB" id="A0A1G8BZY7"/>
<evidence type="ECO:0000313" key="5">
    <source>
        <dbReference type="EMBL" id="QYY42256.1"/>
    </source>
</evidence>
<evidence type="ECO:0000256" key="2">
    <source>
        <dbReference type="ARBA" id="ARBA00022722"/>
    </source>
</evidence>
<dbReference type="Gene3D" id="1.20.120.580">
    <property type="entry name" value="bsu32300-like"/>
    <property type="match status" value="1"/>
</dbReference>
<evidence type="ECO:0000313" key="6">
    <source>
        <dbReference type="EMBL" id="SDH38270.1"/>
    </source>
</evidence>
<organism evidence="6 7">
    <name type="scientific">Aneurinibacillus thermoaerophilus</name>
    <dbReference type="NCBI Taxonomy" id="143495"/>
    <lineage>
        <taxon>Bacteria</taxon>
        <taxon>Bacillati</taxon>
        <taxon>Bacillota</taxon>
        <taxon>Bacilli</taxon>
        <taxon>Bacillales</taxon>
        <taxon>Paenibacillaceae</taxon>
        <taxon>Aneurinibacillus group</taxon>
        <taxon>Aneurinibacillus</taxon>
    </lineage>
</organism>
<evidence type="ECO:0000313" key="7">
    <source>
        <dbReference type="Proteomes" id="UP000198956"/>
    </source>
</evidence>
<dbReference type="NCBIfam" id="NF047751">
    <property type="entry name" value="HepT_toxin"/>
    <property type="match status" value="1"/>
</dbReference>
<dbReference type="GO" id="GO:0016787">
    <property type="term" value="F:hydrolase activity"/>
    <property type="evidence" value="ECO:0007669"/>
    <property type="project" value="UniProtKB-KW"/>
</dbReference>
<keyword evidence="1" id="KW-1277">Toxin-antitoxin system</keyword>
<accession>A0A1G8BZY7</accession>
<dbReference type="PANTHER" id="PTHR33397">
    <property type="entry name" value="UPF0331 PROTEIN YUTE"/>
    <property type="match status" value="1"/>
</dbReference>
<evidence type="ECO:0000256" key="4">
    <source>
        <dbReference type="ARBA" id="ARBA00024207"/>
    </source>
</evidence>
<dbReference type="GO" id="GO:0110001">
    <property type="term" value="C:toxin-antitoxin complex"/>
    <property type="evidence" value="ECO:0007669"/>
    <property type="project" value="InterPro"/>
</dbReference>
<dbReference type="InterPro" id="IPR037038">
    <property type="entry name" value="HepT-like_sf"/>
</dbReference>
<dbReference type="PANTHER" id="PTHR33397:SF5">
    <property type="entry name" value="RNASE YUTE-RELATED"/>
    <property type="match status" value="1"/>
</dbReference>
<dbReference type="InterPro" id="IPR008201">
    <property type="entry name" value="HepT-like"/>
</dbReference>
<reference evidence="6 7" key="1">
    <citation type="submission" date="2016-10" db="EMBL/GenBank/DDBJ databases">
        <authorList>
            <person name="de Groot N.N."/>
        </authorList>
    </citation>
    <scope>NUCLEOTIDE SEQUENCE [LARGE SCALE GENOMIC DNA]</scope>
    <source>
        <strain evidence="6 7">L 420-91</strain>
    </source>
</reference>
<sequence>MYQVNVEKIEEHLSYLERVLEKVIPVLKHEESAAEDMLTNLALERALHVALETIADVGNYLIDGFIMRDPGSYEDIVDILEDEKVIDSEMAAALKSVVNMRKKLITHYTTVDRQEVYTLLRTHSPQLQQFPARVRDYLAREL</sequence>
<keyword evidence="8" id="KW-1185">Reference proteome</keyword>
<dbReference type="Pfam" id="PF01934">
    <property type="entry name" value="HepT-like"/>
    <property type="match status" value="1"/>
</dbReference>
<keyword evidence="2" id="KW-0540">Nuclease</keyword>
<dbReference type="GeneID" id="97142795"/>
<dbReference type="GO" id="GO:0004540">
    <property type="term" value="F:RNA nuclease activity"/>
    <property type="evidence" value="ECO:0007669"/>
    <property type="project" value="InterPro"/>
</dbReference>
<evidence type="ECO:0000256" key="1">
    <source>
        <dbReference type="ARBA" id="ARBA00022649"/>
    </source>
</evidence>
<dbReference type="Proteomes" id="UP000198956">
    <property type="component" value="Unassembled WGS sequence"/>
</dbReference>
<reference evidence="5 8" key="2">
    <citation type="submission" date="2021-08" db="EMBL/GenBank/DDBJ databases">
        <title>Complete genome sequence of the strain Aneurinibacillus thermoaerophilus CCM 8960.</title>
        <authorList>
            <person name="Musilova J."/>
            <person name="Kourilova X."/>
            <person name="Pernicova I."/>
            <person name="Bezdicek M."/>
            <person name="Lengerova M."/>
            <person name="Obruca S."/>
            <person name="Sedlar K."/>
        </authorList>
    </citation>
    <scope>NUCLEOTIDE SEQUENCE [LARGE SCALE GENOMIC DNA]</scope>
    <source>
        <strain evidence="5 8">CCM 8960</strain>
    </source>
</reference>
<evidence type="ECO:0000313" key="8">
    <source>
        <dbReference type="Proteomes" id="UP000826616"/>
    </source>
</evidence>
<gene>
    <name evidence="5" type="ORF">K3F53_15535</name>
    <name evidence="6" type="ORF">SAMN04489735_102231</name>
</gene>
<dbReference type="RefSeq" id="WP_057897745.1">
    <property type="nucleotide sequence ID" value="NZ_CP080764.1"/>
</dbReference>
<dbReference type="OrthoDB" id="2375467at2"/>
<dbReference type="EMBL" id="CP080764">
    <property type="protein sequence ID" value="QYY42256.1"/>
    <property type="molecule type" value="Genomic_DNA"/>
</dbReference>